<keyword evidence="1" id="KW-0812">Transmembrane</keyword>
<dbReference type="Proteomes" id="UP001152598">
    <property type="component" value="Unassembled WGS sequence"/>
</dbReference>
<comment type="caution">
    <text evidence="3">The sequence shown here is derived from an EMBL/GenBank/DDBJ whole genome shotgun (WGS) entry which is preliminary data.</text>
</comment>
<gene>
    <name evidence="2" type="ORF">M2256_001364</name>
    <name evidence="3" type="ORF">OGZ50_12930</name>
</gene>
<reference evidence="3" key="2">
    <citation type="journal article" date="2023" name="Food Microbiol.">
        <title>Evaluation of the fermentation potential of lactic acid bacteria isolated from herbs, fruits and vegetables as starter cultures in nut-based milk alternatives.</title>
        <authorList>
            <person name="Huang W."/>
            <person name="Dong A."/>
            <person name="Pham H.T."/>
            <person name="Zhou C."/>
            <person name="Huo Z."/>
            <person name="Watjen A.P."/>
            <person name="Prakash S."/>
            <person name="Bang-Berthelsen C.H."/>
            <person name="Turner M.S."/>
        </authorList>
    </citation>
    <scope>NUCLEOTIDE SEQUENCE</scope>
    <source>
        <strain evidence="3">54</strain>
    </source>
</reference>
<feature type="transmembrane region" description="Helical" evidence="1">
    <location>
        <begin position="48"/>
        <end position="66"/>
    </location>
</feature>
<organism evidence="3 4">
    <name type="scientific">Lactococcus lactis</name>
    <dbReference type="NCBI Taxonomy" id="1358"/>
    <lineage>
        <taxon>Bacteria</taxon>
        <taxon>Bacillati</taxon>
        <taxon>Bacillota</taxon>
        <taxon>Bacilli</taxon>
        <taxon>Lactobacillales</taxon>
        <taxon>Streptococcaceae</taxon>
        <taxon>Lactococcus</taxon>
    </lineage>
</organism>
<reference evidence="2" key="3">
    <citation type="submission" date="2023-08" db="EMBL/GenBank/DDBJ databases">
        <title>Genomic analyses of the natural microbiome of Caenorhabditis elegans.</title>
        <authorList>
            <person name="Samuel B."/>
        </authorList>
    </citation>
    <scope>NUCLEOTIDE SEQUENCE</scope>
    <source>
        <strain evidence="2">BIGb0220</strain>
    </source>
</reference>
<feature type="transmembrane region" description="Helical" evidence="1">
    <location>
        <begin position="12"/>
        <end position="36"/>
    </location>
</feature>
<dbReference type="EMBL" id="JAOWLV010000017">
    <property type="protein sequence ID" value="MDG4977630.1"/>
    <property type="molecule type" value="Genomic_DNA"/>
</dbReference>
<reference evidence="3" key="1">
    <citation type="submission" date="2022-10" db="EMBL/GenBank/DDBJ databases">
        <authorList>
            <person name="Turner M.S."/>
            <person name="Huang W."/>
        </authorList>
    </citation>
    <scope>NUCLEOTIDE SEQUENCE</scope>
    <source>
        <strain evidence="3">54</strain>
    </source>
</reference>
<evidence type="ECO:0000256" key="1">
    <source>
        <dbReference type="SAM" id="Phobius"/>
    </source>
</evidence>
<dbReference type="RefSeq" id="WP_201249037.1">
    <property type="nucleotide sequence ID" value="NZ_CP117409.1"/>
</dbReference>
<keyword evidence="1" id="KW-0472">Membrane</keyword>
<evidence type="ECO:0000313" key="2">
    <source>
        <dbReference type="EMBL" id="MCW2280906.1"/>
    </source>
</evidence>
<sequence length="88" mass="10320">MDMNQVSQVILTNLVLIVVLTAIISVIWALIKYSIVDIVCEYDLEHPIITFFIIWIIPFGFWIEMFRNTWVDNTKRLVASNVYKGNEK</sequence>
<dbReference type="Proteomes" id="UP001207687">
    <property type="component" value="Unassembled WGS sequence"/>
</dbReference>
<accession>A0AAP3Z3E7</accession>
<dbReference type="AlphaFoldDB" id="A0AAP3Z3E7"/>
<dbReference type="EMBL" id="JAOQNN010000001">
    <property type="protein sequence ID" value="MCW2280906.1"/>
    <property type="molecule type" value="Genomic_DNA"/>
</dbReference>
<name>A0AAP3Z3E7_9LACT</name>
<keyword evidence="1" id="KW-1133">Transmembrane helix</keyword>
<evidence type="ECO:0000313" key="3">
    <source>
        <dbReference type="EMBL" id="MDG4977630.1"/>
    </source>
</evidence>
<protein>
    <submittedName>
        <fullName evidence="3">Prenylated Rab acceptor</fullName>
    </submittedName>
</protein>
<evidence type="ECO:0000313" key="4">
    <source>
        <dbReference type="Proteomes" id="UP001152598"/>
    </source>
</evidence>
<proteinExistence type="predicted"/>